<accession>A0A7X2RRF1</accession>
<dbReference type="AlphaFoldDB" id="A0A7X2RRF1"/>
<sequence length="262" mass="28741">MTTKPKYTLETRAGDCREHGRFPDNLVQQFGADPVWLGCPRCHFDARHSQDLDQRSKAAGIQRDRLLNECLLDAGIPERFTGCTLSNWSAEAPAQVQALAACSGFVEAFEENFGAGRSAMLLGTVGTGKTHLGTAMLQAVIRQHAHAGLRGLYATAGSIIRDVKATFGNRGRTEADIYADLIRPDLLVIDEVGVQHGTDFERQVLFEVINGRYEKLFKPTIVVSNLGVTELRQCLGDRAVDRLRDKSGIVVVFRWASARGAV</sequence>
<dbReference type="Proteomes" id="UP000431485">
    <property type="component" value="Unassembled WGS sequence"/>
</dbReference>
<evidence type="ECO:0000259" key="1">
    <source>
        <dbReference type="Pfam" id="PF01695"/>
    </source>
</evidence>
<dbReference type="OrthoDB" id="5956003at2"/>
<dbReference type="SUPFAM" id="SSF52540">
    <property type="entry name" value="P-loop containing nucleoside triphosphate hydrolases"/>
    <property type="match status" value="1"/>
</dbReference>
<protein>
    <submittedName>
        <fullName evidence="2">DNA replication protein DnaC</fullName>
    </submittedName>
</protein>
<dbReference type="Gene3D" id="3.40.50.300">
    <property type="entry name" value="P-loop containing nucleotide triphosphate hydrolases"/>
    <property type="match status" value="1"/>
</dbReference>
<dbReference type="InterPro" id="IPR027417">
    <property type="entry name" value="P-loop_NTPase"/>
</dbReference>
<evidence type="ECO:0000313" key="3">
    <source>
        <dbReference type="Proteomes" id="UP000431485"/>
    </source>
</evidence>
<dbReference type="EMBL" id="WLYI01000009">
    <property type="protein sequence ID" value="MTD19191.1"/>
    <property type="molecule type" value="Genomic_DNA"/>
</dbReference>
<gene>
    <name evidence="2" type="ORF">GIR22_08505</name>
</gene>
<reference evidence="2 3" key="1">
    <citation type="submission" date="2019-11" db="EMBL/GenBank/DDBJ databases">
        <title>Pseudmonas karstica sp. nov. and Pseudomonas spelaei sp. nov. from caves.</title>
        <authorList>
            <person name="Zeman M."/>
        </authorList>
    </citation>
    <scope>NUCLEOTIDE SEQUENCE [LARGE SCALE GENOMIC DNA]</scope>
    <source>
        <strain evidence="2 3">CCM 7891</strain>
    </source>
</reference>
<dbReference type="GO" id="GO:0006260">
    <property type="term" value="P:DNA replication"/>
    <property type="evidence" value="ECO:0007669"/>
    <property type="project" value="TreeGrafter"/>
</dbReference>
<dbReference type="Pfam" id="PF01695">
    <property type="entry name" value="IstB_IS21"/>
    <property type="match status" value="1"/>
</dbReference>
<dbReference type="PANTHER" id="PTHR30050:SF4">
    <property type="entry name" value="ATP-BINDING PROTEIN RV3427C IN INSERTION SEQUENCE-RELATED"/>
    <property type="match status" value="1"/>
</dbReference>
<feature type="domain" description="IstB-like ATP-binding" evidence="1">
    <location>
        <begin position="95"/>
        <end position="240"/>
    </location>
</feature>
<dbReference type="GO" id="GO:0005524">
    <property type="term" value="F:ATP binding"/>
    <property type="evidence" value="ECO:0007669"/>
    <property type="project" value="InterPro"/>
</dbReference>
<dbReference type="InterPro" id="IPR002611">
    <property type="entry name" value="IstB_ATP-bd"/>
</dbReference>
<name>A0A7X2RRF1_9PSED</name>
<evidence type="ECO:0000313" key="2">
    <source>
        <dbReference type="EMBL" id="MTD19191.1"/>
    </source>
</evidence>
<dbReference type="RefSeq" id="WP_154742906.1">
    <property type="nucleotide sequence ID" value="NZ_JBHSTG010000002.1"/>
</dbReference>
<comment type="caution">
    <text evidence="2">The sequence shown here is derived from an EMBL/GenBank/DDBJ whole genome shotgun (WGS) entry which is preliminary data.</text>
</comment>
<organism evidence="2 3">
    <name type="scientific">Pseudomonas karstica</name>
    <dbReference type="NCBI Taxonomy" id="1055468"/>
    <lineage>
        <taxon>Bacteria</taxon>
        <taxon>Pseudomonadati</taxon>
        <taxon>Pseudomonadota</taxon>
        <taxon>Gammaproteobacteria</taxon>
        <taxon>Pseudomonadales</taxon>
        <taxon>Pseudomonadaceae</taxon>
        <taxon>Pseudomonas</taxon>
    </lineage>
</organism>
<dbReference type="PANTHER" id="PTHR30050">
    <property type="entry name" value="CHROMOSOMAL REPLICATION INITIATOR PROTEIN DNAA"/>
    <property type="match status" value="1"/>
</dbReference>
<keyword evidence="3" id="KW-1185">Reference proteome</keyword>
<proteinExistence type="predicted"/>